<evidence type="ECO:0000259" key="9">
    <source>
        <dbReference type="PROSITE" id="PS50850"/>
    </source>
</evidence>
<feature type="transmembrane region" description="Helical" evidence="8">
    <location>
        <begin position="221"/>
        <end position="243"/>
    </location>
</feature>
<keyword evidence="6 8" id="KW-0472">Membrane</keyword>
<feature type="transmembrane region" description="Helical" evidence="8">
    <location>
        <begin position="438"/>
        <end position="459"/>
    </location>
</feature>
<name>A0AAD6NLZ0_DREDA</name>
<dbReference type="InterPro" id="IPR020846">
    <property type="entry name" value="MFS_dom"/>
</dbReference>
<dbReference type="PROSITE" id="PS50850">
    <property type="entry name" value="MFS"/>
    <property type="match status" value="1"/>
</dbReference>
<dbReference type="Proteomes" id="UP001221413">
    <property type="component" value="Unassembled WGS sequence"/>
</dbReference>
<comment type="subcellular location">
    <subcellularLocation>
        <location evidence="1">Membrane</location>
        <topology evidence="1">Multi-pass membrane protein</topology>
    </subcellularLocation>
</comment>
<evidence type="ECO:0000313" key="11">
    <source>
        <dbReference type="Proteomes" id="UP001221413"/>
    </source>
</evidence>
<evidence type="ECO:0000256" key="6">
    <source>
        <dbReference type="ARBA" id="ARBA00023136"/>
    </source>
</evidence>
<dbReference type="SUPFAM" id="SSF103473">
    <property type="entry name" value="MFS general substrate transporter"/>
    <property type="match status" value="1"/>
</dbReference>
<feature type="transmembrane region" description="Helical" evidence="8">
    <location>
        <begin position="480"/>
        <end position="498"/>
    </location>
</feature>
<evidence type="ECO:0000256" key="1">
    <source>
        <dbReference type="ARBA" id="ARBA00004141"/>
    </source>
</evidence>
<dbReference type="NCBIfam" id="TIGR00879">
    <property type="entry name" value="SP"/>
    <property type="match status" value="1"/>
</dbReference>
<accession>A0AAD6NLZ0</accession>
<gene>
    <name evidence="10" type="ORF">Dda_1621</name>
</gene>
<dbReference type="PRINTS" id="PR00171">
    <property type="entry name" value="SUGRTRNSPORT"/>
</dbReference>
<dbReference type="InterPro" id="IPR050360">
    <property type="entry name" value="MFS_Sugar_Transporters"/>
</dbReference>
<feature type="transmembrane region" description="Helical" evidence="8">
    <location>
        <begin position="510"/>
        <end position="528"/>
    </location>
</feature>
<evidence type="ECO:0000256" key="8">
    <source>
        <dbReference type="SAM" id="Phobius"/>
    </source>
</evidence>
<comment type="similarity">
    <text evidence="2 7">Belongs to the major facilitator superfamily. Sugar transporter (TC 2.A.1.1) family.</text>
</comment>
<evidence type="ECO:0000256" key="5">
    <source>
        <dbReference type="ARBA" id="ARBA00022989"/>
    </source>
</evidence>
<dbReference type="GO" id="GO:0005351">
    <property type="term" value="F:carbohydrate:proton symporter activity"/>
    <property type="evidence" value="ECO:0007669"/>
    <property type="project" value="TreeGrafter"/>
</dbReference>
<dbReference type="EMBL" id="JAQGDS010000002">
    <property type="protein sequence ID" value="KAJ6263062.1"/>
    <property type="molecule type" value="Genomic_DNA"/>
</dbReference>
<dbReference type="InterPro" id="IPR005829">
    <property type="entry name" value="Sugar_transporter_CS"/>
</dbReference>
<keyword evidence="3 7" id="KW-0813">Transport</keyword>
<dbReference type="FunFam" id="1.20.1250.20:FF:000134">
    <property type="entry name" value="MFS sugar transporter protein"/>
    <property type="match status" value="1"/>
</dbReference>
<dbReference type="InterPro" id="IPR036259">
    <property type="entry name" value="MFS_trans_sf"/>
</dbReference>
<evidence type="ECO:0000256" key="3">
    <source>
        <dbReference type="ARBA" id="ARBA00022448"/>
    </source>
</evidence>
<dbReference type="PANTHER" id="PTHR48022:SF14">
    <property type="entry name" value="MAJOR FACILITATOR SUPERFAMILY (MFS) PROFILE DOMAIN-CONTAINING PROTEIN-RELATED"/>
    <property type="match status" value="1"/>
</dbReference>
<proteinExistence type="inferred from homology"/>
<dbReference type="PROSITE" id="PS00216">
    <property type="entry name" value="SUGAR_TRANSPORT_1"/>
    <property type="match status" value="1"/>
</dbReference>
<dbReference type="PANTHER" id="PTHR48022">
    <property type="entry name" value="PLASTIDIC GLUCOSE TRANSPORTER 4"/>
    <property type="match status" value="1"/>
</dbReference>
<dbReference type="InterPro" id="IPR003663">
    <property type="entry name" value="Sugar/inositol_transpt"/>
</dbReference>
<dbReference type="GO" id="GO:0016020">
    <property type="term" value="C:membrane"/>
    <property type="evidence" value="ECO:0007669"/>
    <property type="project" value="UniProtKB-SubCell"/>
</dbReference>
<feature type="transmembrane region" description="Helical" evidence="8">
    <location>
        <begin position="130"/>
        <end position="147"/>
    </location>
</feature>
<feature type="transmembrane region" description="Helical" evidence="8">
    <location>
        <begin position="159"/>
        <end position="177"/>
    </location>
</feature>
<feature type="domain" description="Major facilitator superfamily (MFS) profile" evidence="9">
    <location>
        <begin position="90"/>
        <end position="532"/>
    </location>
</feature>
<evidence type="ECO:0000256" key="2">
    <source>
        <dbReference type="ARBA" id="ARBA00010992"/>
    </source>
</evidence>
<sequence>MPRSFPFHLHDSTTFPDTFEIEERRQRIDIFRADSGAELTTPRYWKRVIVAPDNKSNWPFRSLLGGRRDRDRDQYEYDELAVASPASSRGPVLAGDHEDGDSYNIGIIGTIYVNKGYKHDLHNPSAGQKGLITGIYYIGAWVSFVFISGPLNDRIGRRWASFVGCLIVFVGSAIQISSHGPGALAIMLTGRLIAGTGTSIIATTVPLYQSEITPASKRGKFVIMNHVGFVVGLAVAFWAGYAFSFWETGKGKYLAWRVSMALQYIPALAFMIGVPFVPESPRWLLDHNRVDEARRAMAWIRGTTDPDKVQPEIDVISENIRFHRENDIRSWKVLFTDELLFARLWRAAALQFLAMMSGATAIKYYLPTNFKALGLPTKVALLAGGIDSTLKIGCTLIAMTLIDRLGRRKSLMLGAAIMAVSLFINAILPQIYPNNSNWSANLACIVFIFIYTFGNGIGYGPTAWVYGSEIFPTHVRAKGLCIAASGSSIGSVIVTQIWPVGIHNIGSKTYYIFFAFNAVSVLLIYLYYPETKGKSLEELDALFVKKERPRSVEEIESARPLVEDVEGDDQVKVTAGDGEEIR</sequence>
<evidence type="ECO:0000256" key="4">
    <source>
        <dbReference type="ARBA" id="ARBA00022692"/>
    </source>
</evidence>
<dbReference type="InterPro" id="IPR005828">
    <property type="entry name" value="MFS_sugar_transport-like"/>
</dbReference>
<feature type="transmembrane region" description="Helical" evidence="8">
    <location>
        <begin position="183"/>
        <end position="209"/>
    </location>
</feature>
<feature type="transmembrane region" description="Helical" evidence="8">
    <location>
        <begin position="255"/>
        <end position="277"/>
    </location>
</feature>
<evidence type="ECO:0000313" key="10">
    <source>
        <dbReference type="EMBL" id="KAJ6263062.1"/>
    </source>
</evidence>
<keyword evidence="4 8" id="KW-0812">Transmembrane</keyword>
<reference evidence="10" key="1">
    <citation type="submission" date="2023-01" db="EMBL/GenBank/DDBJ databases">
        <title>The chitinases involved in constricting ring structure development in the nematode-trapping fungus Drechslerella dactyloides.</title>
        <authorList>
            <person name="Wang R."/>
            <person name="Zhang L."/>
            <person name="Tang P."/>
            <person name="Li S."/>
            <person name="Liang L."/>
        </authorList>
    </citation>
    <scope>NUCLEOTIDE SEQUENCE</scope>
    <source>
        <strain evidence="10">YMF1.00031</strain>
    </source>
</reference>
<evidence type="ECO:0000256" key="7">
    <source>
        <dbReference type="RuleBase" id="RU003346"/>
    </source>
</evidence>
<keyword evidence="5 8" id="KW-1133">Transmembrane helix</keyword>
<dbReference type="AlphaFoldDB" id="A0AAD6NLZ0"/>
<organism evidence="10 11">
    <name type="scientific">Drechslerella dactyloides</name>
    <name type="common">Nematode-trapping fungus</name>
    <name type="synonym">Arthrobotrys dactyloides</name>
    <dbReference type="NCBI Taxonomy" id="74499"/>
    <lineage>
        <taxon>Eukaryota</taxon>
        <taxon>Fungi</taxon>
        <taxon>Dikarya</taxon>
        <taxon>Ascomycota</taxon>
        <taxon>Pezizomycotina</taxon>
        <taxon>Orbiliomycetes</taxon>
        <taxon>Orbiliales</taxon>
        <taxon>Orbiliaceae</taxon>
        <taxon>Drechslerella</taxon>
    </lineage>
</organism>
<protein>
    <recommendedName>
        <fullName evidence="9">Major facilitator superfamily (MFS) profile domain-containing protein</fullName>
    </recommendedName>
</protein>
<comment type="caution">
    <text evidence="10">The sequence shown here is derived from an EMBL/GenBank/DDBJ whole genome shotgun (WGS) entry which is preliminary data.</text>
</comment>
<keyword evidence="11" id="KW-1185">Reference proteome</keyword>
<dbReference type="Gene3D" id="1.20.1250.20">
    <property type="entry name" value="MFS general substrate transporter like domains"/>
    <property type="match status" value="1"/>
</dbReference>
<feature type="transmembrane region" description="Helical" evidence="8">
    <location>
        <begin position="411"/>
        <end position="432"/>
    </location>
</feature>
<dbReference type="Pfam" id="PF00083">
    <property type="entry name" value="Sugar_tr"/>
    <property type="match status" value="1"/>
</dbReference>